<feature type="chain" id="PRO_5041900324" evidence="3">
    <location>
        <begin position="25"/>
        <end position="386"/>
    </location>
</feature>
<dbReference type="Proteomes" id="UP001219525">
    <property type="component" value="Unassembled WGS sequence"/>
</dbReference>
<protein>
    <submittedName>
        <fullName evidence="4">Uncharacterized protein</fullName>
    </submittedName>
</protein>
<name>A0AAD6VH47_9AGAR</name>
<evidence type="ECO:0000256" key="2">
    <source>
        <dbReference type="SAM" id="Phobius"/>
    </source>
</evidence>
<feature type="compositionally biased region" description="Pro residues" evidence="1">
    <location>
        <begin position="150"/>
        <end position="164"/>
    </location>
</feature>
<keyword evidence="5" id="KW-1185">Reference proteome</keyword>
<keyword evidence="3" id="KW-0732">Signal</keyword>
<keyword evidence="2" id="KW-0472">Membrane</keyword>
<evidence type="ECO:0000256" key="1">
    <source>
        <dbReference type="SAM" id="MobiDB-lite"/>
    </source>
</evidence>
<organism evidence="4 5">
    <name type="scientific">Mycena pura</name>
    <dbReference type="NCBI Taxonomy" id="153505"/>
    <lineage>
        <taxon>Eukaryota</taxon>
        <taxon>Fungi</taxon>
        <taxon>Dikarya</taxon>
        <taxon>Basidiomycota</taxon>
        <taxon>Agaricomycotina</taxon>
        <taxon>Agaricomycetes</taxon>
        <taxon>Agaricomycetidae</taxon>
        <taxon>Agaricales</taxon>
        <taxon>Marasmiineae</taxon>
        <taxon>Mycenaceae</taxon>
        <taxon>Mycena</taxon>
    </lineage>
</organism>
<feature type="compositionally biased region" description="Low complexity" evidence="1">
    <location>
        <begin position="165"/>
        <end position="190"/>
    </location>
</feature>
<feature type="transmembrane region" description="Helical" evidence="2">
    <location>
        <begin position="242"/>
        <end position="266"/>
    </location>
</feature>
<dbReference type="EMBL" id="JARJCW010000023">
    <property type="protein sequence ID" value="KAJ7212669.1"/>
    <property type="molecule type" value="Genomic_DNA"/>
</dbReference>
<feature type="non-terminal residue" evidence="4">
    <location>
        <position position="1"/>
    </location>
</feature>
<reference evidence="4" key="1">
    <citation type="submission" date="2023-03" db="EMBL/GenBank/DDBJ databases">
        <title>Massive genome expansion in bonnet fungi (Mycena s.s.) driven by repeated elements and novel gene families across ecological guilds.</title>
        <authorList>
            <consortium name="Lawrence Berkeley National Laboratory"/>
            <person name="Harder C.B."/>
            <person name="Miyauchi S."/>
            <person name="Viragh M."/>
            <person name="Kuo A."/>
            <person name="Thoen E."/>
            <person name="Andreopoulos B."/>
            <person name="Lu D."/>
            <person name="Skrede I."/>
            <person name="Drula E."/>
            <person name="Henrissat B."/>
            <person name="Morin E."/>
            <person name="Kohler A."/>
            <person name="Barry K."/>
            <person name="LaButti K."/>
            <person name="Morin E."/>
            <person name="Salamov A."/>
            <person name="Lipzen A."/>
            <person name="Mereny Z."/>
            <person name="Hegedus B."/>
            <person name="Baldrian P."/>
            <person name="Stursova M."/>
            <person name="Weitz H."/>
            <person name="Taylor A."/>
            <person name="Grigoriev I.V."/>
            <person name="Nagy L.G."/>
            <person name="Martin F."/>
            <person name="Kauserud H."/>
        </authorList>
    </citation>
    <scope>NUCLEOTIDE SEQUENCE</scope>
    <source>
        <strain evidence="4">9144</strain>
    </source>
</reference>
<evidence type="ECO:0000313" key="4">
    <source>
        <dbReference type="EMBL" id="KAJ7212669.1"/>
    </source>
</evidence>
<comment type="caution">
    <text evidence="4">The sequence shown here is derived from an EMBL/GenBank/DDBJ whole genome shotgun (WGS) entry which is preliminary data.</text>
</comment>
<accession>A0AAD6VH47</accession>
<keyword evidence="2" id="KW-1133">Transmembrane helix</keyword>
<evidence type="ECO:0000256" key="3">
    <source>
        <dbReference type="SAM" id="SignalP"/>
    </source>
</evidence>
<gene>
    <name evidence="4" type="ORF">GGX14DRAFT_446820</name>
</gene>
<proteinExistence type="predicted"/>
<dbReference type="PANTHER" id="PTHR16861">
    <property type="entry name" value="GLYCOPROTEIN 38"/>
    <property type="match status" value="1"/>
</dbReference>
<evidence type="ECO:0000313" key="5">
    <source>
        <dbReference type="Proteomes" id="UP001219525"/>
    </source>
</evidence>
<feature type="compositionally biased region" description="Low complexity" evidence="1">
    <location>
        <begin position="209"/>
        <end position="224"/>
    </location>
</feature>
<feature type="compositionally biased region" description="Low complexity" evidence="1">
    <location>
        <begin position="296"/>
        <end position="318"/>
    </location>
</feature>
<keyword evidence="2" id="KW-0812">Transmembrane</keyword>
<sequence length="386" mass="39682">MVRSSTGTLIRALVLGLCAPGILATITMTGPSSALSNGLITLTWSSVSTDPTSFEIDIDLSLDSLEQSDSYFIQQNIITAGGSTTLQLPDLEVGTHRIALSSNDGFTIYSESSIEIVSPGVHTETETLPASTVTLPAPSPPSPRTTSRTPSPPPPPPSPSPTSSPSPSASPHTSSASSSQSSASQSPSASSEDDQISPSPSDPSPSPPASASSSQSSASQSQSATNVPDQSGVLVVTHHSNIGAIAGGVVGGILVLVLAFLGWWYARRRRRSPLPDNESPAVREVEQYLPAVPVSAAAPPTPSTAGASASASASVRTSKLSAARERDRAQPRVARWEPLNPAQAAVPAYPGPGWRAFPRRLAGGSPQAERADSDWGYRAAAGVLRV</sequence>
<feature type="signal peptide" evidence="3">
    <location>
        <begin position="1"/>
        <end position="24"/>
    </location>
</feature>
<dbReference type="AlphaFoldDB" id="A0AAD6VH47"/>
<dbReference type="PANTHER" id="PTHR16861:SF7">
    <property type="entry name" value="MEMBRANE ANCHOR OPY2 N-TERMINAL DOMAIN-CONTAINING PROTEIN"/>
    <property type="match status" value="1"/>
</dbReference>
<feature type="region of interest" description="Disordered" evidence="1">
    <location>
        <begin position="124"/>
        <end position="226"/>
    </location>
</feature>
<feature type="region of interest" description="Disordered" evidence="1">
    <location>
        <begin position="296"/>
        <end position="332"/>
    </location>
</feature>